<reference evidence="2 3" key="1">
    <citation type="submission" date="2023-10" db="EMBL/GenBank/DDBJ databases">
        <authorList>
            <person name="Maclean D."/>
            <person name="Macfadyen A."/>
        </authorList>
    </citation>
    <scope>NUCLEOTIDE SEQUENCE [LARGE SCALE GENOMIC DNA]</scope>
</reference>
<organism evidence="2 3">
    <name type="scientific">Coccomyxa viridis</name>
    <dbReference type="NCBI Taxonomy" id="1274662"/>
    <lineage>
        <taxon>Eukaryota</taxon>
        <taxon>Viridiplantae</taxon>
        <taxon>Chlorophyta</taxon>
        <taxon>core chlorophytes</taxon>
        <taxon>Trebouxiophyceae</taxon>
        <taxon>Trebouxiophyceae incertae sedis</taxon>
        <taxon>Coccomyxaceae</taxon>
        <taxon>Coccomyxa</taxon>
    </lineage>
</organism>
<evidence type="ECO:0000313" key="2">
    <source>
        <dbReference type="EMBL" id="CAK0783172.1"/>
    </source>
</evidence>
<feature type="region of interest" description="Disordered" evidence="1">
    <location>
        <begin position="1"/>
        <end position="37"/>
    </location>
</feature>
<name>A0AAV1I8Z5_9CHLO</name>
<feature type="region of interest" description="Disordered" evidence="1">
    <location>
        <begin position="105"/>
        <end position="132"/>
    </location>
</feature>
<evidence type="ECO:0000313" key="3">
    <source>
        <dbReference type="Proteomes" id="UP001314263"/>
    </source>
</evidence>
<evidence type="ECO:0000256" key="1">
    <source>
        <dbReference type="SAM" id="MobiDB-lite"/>
    </source>
</evidence>
<accession>A0AAV1I8Z5</accession>
<dbReference type="EMBL" id="CAUYUE010000008">
    <property type="protein sequence ID" value="CAK0783172.1"/>
    <property type="molecule type" value="Genomic_DNA"/>
</dbReference>
<proteinExistence type="predicted"/>
<keyword evidence="3" id="KW-1185">Reference proteome</keyword>
<protein>
    <submittedName>
        <fullName evidence="2">Uncharacterized protein</fullName>
    </submittedName>
</protein>
<comment type="caution">
    <text evidence="2">The sequence shown here is derived from an EMBL/GenBank/DDBJ whole genome shotgun (WGS) entry which is preliminary data.</text>
</comment>
<feature type="compositionally biased region" description="Polar residues" evidence="1">
    <location>
        <begin position="105"/>
        <end position="118"/>
    </location>
</feature>
<dbReference type="Proteomes" id="UP001314263">
    <property type="component" value="Unassembled WGS sequence"/>
</dbReference>
<dbReference type="AlphaFoldDB" id="A0AAV1I8Z5"/>
<gene>
    <name evidence="2" type="ORF">CVIRNUC_006371</name>
</gene>
<sequence>MRPQESLNSSCSEATERMVTPAAWRAPKAGAQPMSPSCQPCLQPSTVVELKTNQQPRLTKALLDQHEKAALTSLMLMQHHCLADKGSPSAPVHAAVVAQELQAPQPSCEASDTCSETGSSSHPPPRRSARRCKRKLPTLMDTHQAPTEQLSYPAPICQPTTRQLQFPVSRQAAGAVVQSLLRHHSTPGQLQTPCGVPAWAAAGQKRPQPDLDHARCVRQLPAFRSTACRPLACAELQVHSSALPEEVVPGTWSIQVWPVPSNCDMG</sequence>
<feature type="compositionally biased region" description="Polar residues" evidence="1">
    <location>
        <begin position="1"/>
        <end position="13"/>
    </location>
</feature>